<dbReference type="Gene3D" id="1.10.418.10">
    <property type="entry name" value="Calponin-like domain"/>
    <property type="match status" value="2"/>
</dbReference>
<gene>
    <name evidence="3" type="ORF">TMSB3V08_LOCUS10723</name>
</gene>
<feature type="domain" description="Calponin-homology (CH)" evidence="2">
    <location>
        <begin position="44"/>
        <end position="89"/>
    </location>
</feature>
<dbReference type="PANTHER" id="PTHR38537:SF13">
    <property type="entry name" value="JITTERBUG, ISOFORM N"/>
    <property type="match status" value="1"/>
</dbReference>
<dbReference type="PANTHER" id="PTHR38537">
    <property type="entry name" value="JITTERBUG, ISOFORM N"/>
    <property type="match status" value="1"/>
</dbReference>
<organism evidence="3">
    <name type="scientific">Timema monikensis</name>
    <dbReference type="NCBI Taxonomy" id="170555"/>
    <lineage>
        <taxon>Eukaryota</taxon>
        <taxon>Metazoa</taxon>
        <taxon>Ecdysozoa</taxon>
        <taxon>Arthropoda</taxon>
        <taxon>Hexapoda</taxon>
        <taxon>Insecta</taxon>
        <taxon>Pterygota</taxon>
        <taxon>Neoptera</taxon>
        <taxon>Polyneoptera</taxon>
        <taxon>Phasmatodea</taxon>
        <taxon>Timematodea</taxon>
        <taxon>Timematoidea</taxon>
        <taxon>Timematidae</taxon>
        <taxon>Timema</taxon>
    </lineage>
</organism>
<name>A0A7R9EHF2_9NEOP</name>
<proteinExistence type="predicted"/>
<protein>
    <recommendedName>
        <fullName evidence="2">Calponin-homology (CH) domain-containing protein</fullName>
    </recommendedName>
</protein>
<evidence type="ECO:0000259" key="2">
    <source>
        <dbReference type="Pfam" id="PF00307"/>
    </source>
</evidence>
<evidence type="ECO:0000313" key="3">
    <source>
        <dbReference type="EMBL" id="CAD7434062.1"/>
    </source>
</evidence>
<dbReference type="InterPro" id="IPR036872">
    <property type="entry name" value="CH_dom_sf"/>
</dbReference>
<dbReference type="Pfam" id="PF00307">
    <property type="entry name" value="CH"/>
    <property type="match status" value="1"/>
</dbReference>
<dbReference type="EMBL" id="OB797075">
    <property type="protein sequence ID" value="CAD7434062.1"/>
    <property type="molecule type" value="Genomic_DNA"/>
</dbReference>
<dbReference type="SUPFAM" id="SSF47576">
    <property type="entry name" value="Calponin-homology domain, CH-domain"/>
    <property type="match status" value="1"/>
</dbReference>
<evidence type="ECO:0000256" key="1">
    <source>
        <dbReference type="ARBA" id="ARBA00022737"/>
    </source>
</evidence>
<dbReference type="InterPro" id="IPR001715">
    <property type="entry name" value="CH_dom"/>
</dbReference>
<dbReference type="InterPro" id="IPR044801">
    <property type="entry name" value="Filamin"/>
</dbReference>
<keyword evidence="1" id="KW-0677">Repeat</keyword>
<dbReference type="AlphaFoldDB" id="A0A7R9EHF2"/>
<reference evidence="3" key="1">
    <citation type="submission" date="2020-11" db="EMBL/GenBank/DDBJ databases">
        <authorList>
            <person name="Tran Van P."/>
        </authorList>
    </citation>
    <scope>NUCLEOTIDE SEQUENCE</scope>
</reference>
<dbReference type="GO" id="GO:0051015">
    <property type="term" value="F:actin filament binding"/>
    <property type="evidence" value="ECO:0007669"/>
    <property type="project" value="InterPro"/>
</dbReference>
<accession>A0A7R9EHF2</accession>
<sequence>MAPYKHVINQASNVDIVNGNLKLILGLIWSLIMRYQIGRSKFPPKKLMMAWLKAVLPECRVGNLTTDWNSGVNLSALLEYCQPGLFPHWRTLDPGDRGLDNSCSMSCYWSQGTGQLVFNVMLLESGDWTTRVQCHVTRDWTTRVQCHVTGVGGLDNSCSMSCY</sequence>
<dbReference type="GO" id="GO:0030036">
    <property type="term" value="P:actin cytoskeleton organization"/>
    <property type="evidence" value="ECO:0007669"/>
    <property type="project" value="InterPro"/>
</dbReference>